<evidence type="ECO:0000313" key="10">
    <source>
        <dbReference type="EMBL" id="OGZ24740.1"/>
    </source>
</evidence>
<dbReference type="AlphaFoldDB" id="A0A1G2EH93"/>
<keyword evidence="4 9" id="KW-0812">Transmembrane</keyword>
<comment type="caution">
    <text evidence="10">The sequence shown here is derived from an EMBL/GenBank/DDBJ whole genome shotgun (WGS) entry which is preliminary data.</text>
</comment>
<gene>
    <name evidence="9" type="primary">secE</name>
    <name evidence="10" type="ORF">A2896_02575</name>
</gene>
<dbReference type="Gene3D" id="1.20.5.1030">
    <property type="entry name" value="Preprotein translocase secy subunit"/>
    <property type="match status" value="1"/>
</dbReference>
<keyword evidence="8 9" id="KW-0472">Membrane</keyword>
<dbReference type="Proteomes" id="UP000178647">
    <property type="component" value="Unassembled WGS sequence"/>
</dbReference>
<dbReference type="PROSITE" id="PS01067">
    <property type="entry name" value="SECE_SEC61G"/>
    <property type="match status" value="1"/>
</dbReference>
<comment type="function">
    <text evidence="9">Essential subunit of the Sec protein translocation channel SecYEG. Clamps together the 2 halves of SecY. May contact the channel plug during translocation.</text>
</comment>
<dbReference type="GO" id="GO:0005886">
    <property type="term" value="C:plasma membrane"/>
    <property type="evidence" value="ECO:0007669"/>
    <property type="project" value="UniProtKB-SubCell"/>
</dbReference>
<dbReference type="NCBIfam" id="TIGR00964">
    <property type="entry name" value="secE_bact"/>
    <property type="match status" value="1"/>
</dbReference>
<keyword evidence="3 9" id="KW-1003">Cell membrane</keyword>
<accession>A0A1G2EH93</accession>
<dbReference type="GO" id="GO:0009306">
    <property type="term" value="P:protein secretion"/>
    <property type="evidence" value="ECO:0007669"/>
    <property type="project" value="UniProtKB-UniRule"/>
</dbReference>
<comment type="similarity">
    <text evidence="9">Belongs to the SecE/SEC61-gamma family.</text>
</comment>
<sequence length="61" mass="7117">MFDKITTFLKEVQLEIKKVNWPDRHQTVKYTLIVLGISVTVALFLGSLDFLFTTLLEKFIL</sequence>
<feature type="transmembrane region" description="Helical" evidence="9">
    <location>
        <begin position="30"/>
        <end position="52"/>
    </location>
</feature>
<comment type="subunit">
    <text evidence="9">Component of the Sec protein translocase complex. Heterotrimer consisting of SecY, SecE and SecG subunits. The heterotrimers can form oligomers, although 1 heterotrimer is thought to be able to translocate proteins. Interacts with the ribosome. Interacts with SecDF, and other proteins may be involved. Interacts with SecA.</text>
</comment>
<name>A0A1G2EH93_9BACT</name>
<keyword evidence="5 9" id="KW-0653">Protein transport</keyword>
<dbReference type="InterPro" id="IPR001901">
    <property type="entry name" value="Translocase_SecE/Sec61-g"/>
</dbReference>
<dbReference type="PANTHER" id="PTHR33910">
    <property type="entry name" value="PROTEIN TRANSLOCASE SUBUNIT SECE"/>
    <property type="match status" value="1"/>
</dbReference>
<reference evidence="10 11" key="1">
    <citation type="journal article" date="2016" name="Nat. Commun.">
        <title>Thousands of microbial genomes shed light on interconnected biogeochemical processes in an aquifer system.</title>
        <authorList>
            <person name="Anantharaman K."/>
            <person name="Brown C.T."/>
            <person name="Hug L.A."/>
            <person name="Sharon I."/>
            <person name="Castelle C.J."/>
            <person name="Probst A.J."/>
            <person name="Thomas B.C."/>
            <person name="Singh A."/>
            <person name="Wilkins M.J."/>
            <person name="Karaoz U."/>
            <person name="Brodie E.L."/>
            <person name="Williams K.H."/>
            <person name="Hubbard S.S."/>
            <person name="Banfield J.F."/>
        </authorList>
    </citation>
    <scope>NUCLEOTIDE SEQUENCE [LARGE SCALE GENOMIC DNA]</scope>
</reference>
<evidence type="ECO:0000256" key="7">
    <source>
        <dbReference type="ARBA" id="ARBA00023010"/>
    </source>
</evidence>
<evidence type="ECO:0000256" key="9">
    <source>
        <dbReference type="HAMAP-Rule" id="MF_00422"/>
    </source>
</evidence>
<dbReference type="GO" id="GO:0006605">
    <property type="term" value="P:protein targeting"/>
    <property type="evidence" value="ECO:0007669"/>
    <property type="project" value="UniProtKB-UniRule"/>
</dbReference>
<protein>
    <recommendedName>
        <fullName evidence="9">Protein translocase subunit SecE</fullName>
    </recommendedName>
</protein>
<evidence type="ECO:0000256" key="5">
    <source>
        <dbReference type="ARBA" id="ARBA00022927"/>
    </source>
</evidence>
<keyword evidence="7 9" id="KW-0811">Translocation</keyword>
<evidence type="ECO:0000256" key="8">
    <source>
        <dbReference type="ARBA" id="ARBA00023136"/>
    </source>
</evidence>
<evidence type="ECO:0000256" key="4">
    <source>
        <dbReference type="ARBA" id="ARBA00022692"/>
    </source>
</evidence>
<dbReference type="STRING" id="1801672.A2896_02575"/>
<evidence type="ECO:0000313" key="11">
    <source>
        <dbReference type="Proteomes" id="UP000178647"/>
    </source>
</evidence>
<comment type="subcellular location">
    <subcellularLocation>
        <location evidence="9">Cell membrane</location>
        <topology evidence="9">Single-pass membrane protein</topology>
    </subcellularLocation>
    <subcellularLocation>
        <location evidence="1">Membrane</location>
    </subcellularLocation>
</comment>
<dbReference type="GO" id="GO:0043952">
    <property type="term" value="P:protein transport by the Sec complex"/>
    <property type="evidence" value="ECO:0007669"/>
    <property type="project" value="UniProtKB-UniRule"/>
</dbReference>
<evidence type="ECO:0000256" key="6">
    <source>
        <dbReference type="ARBA" id="ARBA00022989"/>
    </source>
</evidence>
<dbReference type="GO" id="GO:0008320">
    <property type="term" value="F:protein transmembrane transporter activity"/>
    <property type="evidence" value="ECO:0007669"/>
    <property type="project" value="UniProtKB-UniRule"/>
</dbReference>
<organism evidence="10 11">
    <name type="scientific">Candidatus Nealsonbacteria bacterium RIFCSPLOWO2_01_FULL_43_32</name>
    <dbReference type="NCBI Taxonomy" id="1801672"/>
    <lineage>
        <taxon>Bacteria</taxon>
        <taxon>Candidatus Nealsoniibacteriota</taxon>
    </lineage>
</organism>
<dbReference type="Pfam" id="PF00584">
    <property type="entry name" value="SecE"/>
    <property type="match status" value="1"/>
</dbReference>
<dbReference type="GO" id="GO:0065002">
    <property type="term" value="P:intracellular protein transmembrane transport"/>
    <property type="evidence" value="ECO:0007669"/>
    <property type="project" value="UniProtKB-UniRule"/>
</dbReference>
<keyword evidence="2 9" id="KW-0813">Transport</keyword>
<dbReference type="PANTHER" id="PTHR33910:SF1">
    <property type="entry name" value="PROTEIN TRANSLOCASE SUBUNIT SECE"/>
    <property type="match status" value="1"/>
</dbReference>
<evidence type="ECO:0000256" key="2">
    <source>
        <dbReference type="ARBA" id="ARBA00022448"/>
    </source>
</evidence>
<evidence type="ECO:0000256" key="1">
    <source>
        <dbReference type="ARBA" id="ARBA00004370"/>
    </source>
</evidence>
<keyword evidence="6 9" id="KW-1133">Transmembrane helix</keyword>
<dbReference type="HAMAP" id="MF_00422">
    <property type="entry name" value="SecE"/>
    <property type="match status" value="1"/>
</dbReference>
<dbReference type="InterPro" id="IPR038379">
    <property type="entry name" value="SecE_sf"/>
</dbReference>
<evidence type="ECO:0000256" key="3">
    <source>
        <dbReference type="ARBA" id="ARBA00022475"/>
    </source>
</evidence>
<dbReference type="InterPro" id="IPR005807">
    <property type="entry name" value="SecE_bac"/>
</dbReference>
<proteinExistence type="inferred from homology"/>
<dbReference type="EMBL" id="MHMH01000006">
    <property type="protein sequence ID" value="OGZ24740.1"/>
    <property type="molecule type" value="Genomic_DNA"/>
</dbReference>